<dbReference type="PRINTS" id="PR00959">
    <property type="entry name" value="MEVGALKINASE"/>
</dbReference>
<feature type="transmembrane region" description="Helical" evidence="30">
    <location>
        <begin position="231"/>
        <end position="248"/>
    </location>
</feature>
<evidence type="ECO:0000256" key="26">
    <source>
        <dbReference type="ARBA" id="ARBA00029438"/>
    </source>
</evidence>
<keyword evidence="19" id="KW-0752">Steroid biosynthesis</keyword>
<feature type="domain" description="GHMP kinase C-terminal" evidence="31">
    <location>
        <begin position="882"/>
        <end position="954"/>
    </location>
</feature>
<comment type="similarity">
    <text evidence="5">Belongs to the ALG6/ALG8 glucosyltransferase family.</text>
</comment>
<dbReference type="PANTHER" id="PTHR12413:SF1">
    <property type="entry name" value="DOLICHYL PYROPHOSPHATE MAN9GLCNAC2 ALPHA-1,3-GLUCOSYLTRANSFERASE"/>
    <property type="match status" value="1"/>
</dbReference>
<dbReference type="Gene3D" id="3.10.20.90">
    <property type="entry name" value="Phosphatidylinositol 3-kinase Catalytic Subunit, Chain A, domain 1"/>
    <property type="match status" value="1"/>
</dbReference>
<evidence type="ECO:0000256" key="24">
    <source>
        <dbReference type="ARBA" id="ARBA00023166"/>
    </source>
</evidence>
<evidence type="ECO:0000256" key="7">
    <source>
        <dbReference type="ARBA" id="ARBA00012103"/>
    </source>
</evidence>
<evidence type="ECO:0000256" key="11">
    <source>
        <dbReference type="ARBA" id="ARBA00022679"/>
    </source>
</evidence>
<comment type="pathway">
    <text evidence="3">Protein modification; protein glycosylation.</text>
</comment>
<dbReference type="InterPro" id="IPR036065">
    <property type="entry name" value="BolA-like_sf"/>
</dbReference>
<dbReference type="UniPathway" id="UPA00378"/>
<feature type="transmembrane region" description="Helical" evidence="30">
    <location>
        <begin position="417"/>
        <end position="439"/>
    </location>
</feature>
<keyword evidence="13" id="KW-0479">Metal-binding</keyword>
<feature type="compositionally biased region" description="Basic residues" evidence="29">
    <location>
        <begin position="456"/>
        <end position="466"/>
    </location>
</feature>
<sequence length="975" mass="107830">MLVENDIEGIQFPLLLVAVLLRWCVSLHPYSGEGQPPMFGDYEAQRHWMEITRNLPLREWYYNTSKNDLLYWGLDYPPLTAYHSFLCGHVADFVNPEFVALGSSRGYESYGHKLFMRATVLIADLFIYMPAVWWYFSRGHSNNQNTAPNLRDGNVSSVHIAKEGKKDHIPGTVAVYLTLIYPGLILIDHGHFQYNGISLGLTVAAIAAIVNGRDLVASLLFCLSINYKQMGLYYALPFFCYLLGNCLPKQNMCFIAGFTKLLSLGSVVIATFFVIWFPFLKNVDLLVQVLHRLFPLARGVFEDKVSNVWCCLNIVLKFKNVFTNLQMAKICLIVTLLAVLPSSVDILLKPKLHKFLLSVINSSLAFFLFSFQVHEKSILLAAVPVALYLPIEPLPCLWFLFISTFSMLPLLLKDGLLLSYIALTVFYSVSVLLTVNLGLRDLASNSVELTPPGTKKSQHKSKKAGRKPAETQSFVLKKLLLLSFVVSLEVQDESDGCGAKFSVLIVSDKFEGKPLLQRHSVHSDVKFREFTSSQYSVMMVPSKRPLAFTVSAPGKVILHGEHSVVHGKTALATSLNIRTNMKFKETDSVDGKITVDLPNLNLQHFYTVQELNDVFLSNPLPLLKGSHSDFNLCHPELINTSTFIGTLRDYVLKSVKVQQLPFPQECALVTFLFLYAGIFCSVNIQIQPFFIEVISDMAMGSGAGSSAAFSVCLAASFIHYIRSKISSIGITNKNISKDGYKPMEMTVTDLNMFSAKEKELIARWALIGEKVMHGNPSGIDNVVCTFGSIIKFRKGKEGQSPILEHLPGTAQLKILLVDSGVRRDTAGMVAKVSKRLESYPQVVQSTLDAMDGIAVAAADVLTQLGESDAEVDTLEQQNSLHAKLEELVDMNQALLNVLGVSHPALDQICRTVSKFGLHAKLTGAGGGGYAFVLLPACSSQQAKVQQMKEQLQRKGFVCTETELGSGGVTVSNITQ</sequence>
<keyword evidence="9" id="KW-0444">Lipid biosynthesis</keyword>
<keyword evidence="11" id="KW-0808">Transferase</keyword>
<evidence type="ECO:0000256" key="25">
    <source>
        <dbReference type="ARBA" id="ARBA00023221"/>
    </source>
</evidence>
<evidence type="ECO:0000256" key="6">
    <source>
        <dbReference type="ARBA" id="ARBA00011937"/>
    </source>
</evidence>
<dbReference type="InParanoid" id="A0A6L2Q7B2"/>
<evidence type="ECO:0000256" key="13">
    <source>
        <dbReference type="ARBA" id="ARBA00022723"/>
    </source>
</evidence>
<keyword evidence="33" id="KW-1185">Reference proteome</keyword>
<evidence type="ECO:0000256" key="18">
    <source>
        <dbReference type="ARBA" id="ARBA00022842"/>
    </source>
</evidence>
<dbReference type="GO" id="GO:0004496">
    <property type="term" value="F:mevalonate kinase activity"/>
    <property type="evidence" value="ECO:0007669"/>
    <property type="project" value="UniProtKB-EC"/>
</dbReference>
<reference evidence="33" key="1">
    <citation type="submission" date="2020-01" db="EMBL/GenBank/DDBJ databases">
        <title>Draft genome sequence of the Termite Coptotermes fromosanus.</title>
        <authorList>
            <person name="Itakura S."/>
            <person name="Yosikawa Y."/>
            <person name="Umezawa K."/>
        </authorList>
    </citation>
    <scope>NUCLEOTIDE SEQUENCE [LARGE SCALE GENOMIC DNA]</scope>
</reference>
<evidence type="ECO:0000256" key="12">
    <source>
        <dbReference type="ARBA" id="ARBA00022692"/>
    </source>
</evidence>
<feature type="region of interest" description="Disordered" evidence="29">
    <location>
        <begin position="450"/>
        <end position="469"/>
    </location>
</feature>
<dbReference type="EMBL" id="BLKM01002627">
    <property type="protein sequence ID" value="GFG40813.1"/>
    <property type="molecule type" value="Genomic_DNA"/>
</dbReference>
<feature type="transmembrane region" description="Helical" evidence="30">
    <location>
        <begin position="114"/>
        <end position="136"/>
    </location>
</feature>
<dbReference type="UniPathway" id="UPA00057">
    <property type="reaction ID" value="UER00098"/>
</dbReference>
<dbReference type="PANTHER" id="PTHR12413">
    <property type="entry name" value="DOLICHYL GLYCOSYLTRANSFERASE"/>
    <property type="match status" value="1"/>
</dbReference>
<dbReference type="InterPro" id="IPR014721">
    <property type="entry name" value="Ribsml_uS5_D2-typ_fold_subgr"/>
</dbReference>
<keyword evidence="15" id="KW-0418">Kinase</keyword>
<dbReference type="InterPro" id="IPR006205">
    <property type="entry name" value="Mev_gal_kin"/>
</dbReference>
<keyword evidence="12 30" id="KW-0812">Transmembrane</keyword>
<evidence type="ECO:0000256" key="1">
    <source>
        <dbReference type="ARBA" id="ARBA00004477"/>
    </source>
</evidence>
<evidence type="ECO:0000256" key="8">
    <source>
        <dbReference type="ARBA" id="ARBA00022490"/>
    </source>
</evidence>
<comment type="subcellular location">
    <subcellularLocation>
        <location evidence="2">Cytoplasm</location>
    </subcellularLocation>
    <subcellularLocation>
        <location evidence="1">Endoplasmic reticulum membrane</location>
        <topology evidence="1">Multi-pass membrane protein</topology>
    </subcellularLocation>
</comment>
<feature type="transmembrane region" description="Helical" evidence="30">
    <location>
        <begin position="385"/>
        <end position="405"/>
    </location>
</feature>
<dbReference type="SUPFAM" id="SSF55060">
    <property type="entry name" value="GHMP Kinase, C-terminal domain"/>
    <property type="match status" value="1"/>
</dbReference>
<evidence type="ECO:0000256" key="4">
    <source>
        <dbReference type="ARBA" id="ARBA00006495"/>
    </source>
</evidence>
<dbReference type="EC" id="2.7.1.36" evidence="7"/>
<keyword evidence="18" id="KW-0460">Magnesium</keyword>
<evidence type="ECO:0000256" key="10">
    <source>
        <dbReference type="ARBA" id="ARBA00022676"/>
    </source>
</evidence>
<comment type="caution">
    <text evidence="32">The sequence shown here is derived from an EMBL/GenBank/DDBJ whole genome shotgun (WGS) entry which is preliminary data.</text>
</comment>
<protein>
    <recommendedName>
        <fullName evidence="28">Asparagine-linked glycosylation protein 6 homolog</fullName>
        <ecNumber evidence="6">2.4.1.267</ecNumber>
        <ecNumber evidence="7">2.7.1.36</ecNumber>
    </recommendedName>
    <alternativeName>
        <fullName evidence="27">Dol-P-Glc:Man(9)GlcNAc(2)-PP-Dol alpha-1,3-glucosyltransferase</fullName>
    </alternativeName>
</protein>
<evidence type="ECO:0000256" key="9">
    <source>
        <dbReference type="ARBA" id="ARBA00022516"/>
    </source>
</evidence>
<evidence type="ECO:0000256" key="17">
    <source>
        <dbReference type="ARBA" id="ARBA00022840"/>
    </source>
</evidence>
<dbReference type="Gene3D" id="3.30.70.890">
    <property type="entry name" value="GHMP kinase, C-terminal domain"/>
    <property type="match status" value="1"/>
</dbReference>
<keyword evidence="10" id="KW-0328">Glycosyltransferase</keyword>
<dbReference type="FunFam" id="3.30.70.890:FF:000003">
    <property type="entry name" value="Mevalonate kinase"/>
    <property type="match status" value="1"/>
</dbReference>
<keyword evidence="21" id="KW-0756">Sterol biosynthesis</keyword>
<dbReference type="GO" id="GO:0042281">
    <property type="term" value="F:dolichyl pyrophosphate Man9GlcNAc2 alpha-1,3-glucosyltransferase activity"/>
    <property type="evidence" value="ECO:0007669"/>
    <property type="project" value="UniProtKB-EC"/>
</dbReference>
<dbReference type="Proteomes" id="UP000502823">
    <property type="component" value="Unassembled WGS sequence"/>
</dbReference>
<gene>
    <name evidence="32" type="ORF">Cfor_07551</name>
</gene>
<dbReference type="Pfam" id="PF08544">
    <property type="entry name" value="GHMP_kinases_C"/>
    <property type="match status" value="1"/>
</dbReference>
<keyword evidence="17" id="KW-0067">ATP-binding</keyword>
<keyword evidence="14" id="KW-0547">Nucleotide-binding</keyword>
<keyword evidence="25" id="KW-0753">Steroid metabolism</keyword>
<dbReference type="InterPro" id="IPR036554">
    <property type="entry name" value="GHMP_kinase_C_sf"/>
</dbReference>
<feature type="transmembrane region" description="Helical" evidence="30">
    <location>
        <begin position="698"/>
        <end position="721"/>
    </location>
</feature>
<evidence type="ECO:0000256" key="28">
    <source>
        <dbReference type="ARBA" id="ARBA00033252"/>
    </source>
</evidence>
<evidence type="ECO:0000256" key="14">
    <source>
        <dbReference type="ARBA" id="ARBA00022741"/>
    </source>
</evidence>
<dbReference type="Gene3D" id="3.30.230.10">
    <property type="match status" value="1"/>
</dbReference>
<dbReference type="InterPro" id="IPR013750">
    <property type="entry name" value="GHMP_kinase_C_dom"/>
</dbReference>
<dbReference type="AlphaFoldDB" id="A0A6L2Q7B2"/>
<dbReference type="GO" id="GO:0005789">
    <property type="term" value="C:endoplasmic reticulum membrane"/>
    <property type="evidence" value="ECO:0007669"/>
    <property type="project" value="UniProtKB-SubCell"/>
</dbReference>
<keyword evidence="8" id="KW-0963">Cytoplasm</keyword>
<dbReference type="SUPFAM" id="SSF54211">
    <property type="entry name" value="Ribosomal protein S5 domain 2-like"/>
    <property type="match status" value="1"/>
</dbReference>
<dbReference type="GO" id="GO:0005524">
    <property type="term" value="F:ATP binding"/>
    <property type="evidence" value="ECO:0007669"/>
    <property type="project" value="UniProtKB-KW"/>
</dbReference>
<keyword evidence="24" id="KW-1207">Sterol metabolism</keyword>
<evidence type="ECO:0000256" key="16">
    <source>
        <dbReference type="ARBA" id="ARBA00022824"/>
    </source>
</evidence>
<dbReference type="InterPro" id="IPR004856">
    <property type="entry name" value="Glyco_trans_ALG6/ALG8"/>
</dbReference>
<dbReference type="InterPro" id="IPR020568">
    <property type="entry name" value="Ribosomal_Su5_D2-typ_SF"/>
</dbReference>
<feature type="transmembrane region" description="Helical" evidence="30">
    <location>
        <begin position="260"/>
        <end position="279"/>
    </location>
</feature>
<dbReference type="Pfam" id="PF03155">
    <property type="entry name" value="Alg6_Alg8"/>
    <property type="match status" value="1"/>
</dbReference>
<feature type="transmembrane region" description="Helical" evidence="30">
    <location>
        <begin position="355"/>
        <end position="373"/>
    </location>
</feature>
<evidence type="ECO:0000256" key="3">
    <source>
        <dbReference type="ARBA" id="ARBA00004922"/>
    </source>
</evidence>
<evidence type="ECO:0000313" key="33">
    <source>
        <dbReference type="Proteomes" id="UP000502823"/>
    </source>
</evidence>
<comment type="pathway">
    <text evidence="26">Isoprenoid biosynthesis; isopentenyl diphosphate biosynthesis via mevalonate pathway; isopentenyl diphosphate from (R)-mevalonate: step 1/3.</text>
</comment>
<evidence type="ECO:0000259" key="31">
    <source>
        <dbReference type="Pfam" id="PF08544"/>
    </source>
</evidence>
<evidence type="ECO:0000256" key="2">
    <source>
        <dbReference type="ARBA" id="ARBA00004496"/>
    </source>
</evidence>
<evidence type="ECO:0000256" key="5">
    <source>
        <dbReference type="ARBA" id="ARBA00008715"/>
    </source>
</evidence>
<evidence type="ECO:0000256" key="29">
    <source>
        <dbReference type="SAM" id="MobiDB-lite"/>
    </source>
</evidence>
<dbReference type="GO" id="GO:0019287">
    <property type="term" value="P:isopentenyl diphosphate biosynthetic process, mevalonate pathway"/>
    <property type="evidence" value="ECO:0007669"/>
    <property type="project" value="UniProtKB-UniPathway"/>
</dbReference>
<comment type="similarity">
    <text evidence="4">Belongs to the GHMP kinase family. Mevalonate kinase subfamily.</text>
</comment>
<dbReference type="NCBIfam" id="TIGR00549">
    <property type="entry name" value="mevalon_kin"/>
    <property type="match status" value="1"/>
</dbReference>
<feature type="transmembrane region" description="Helical" evidence="30">
    <location>
        <begin position="194"/>
        <end position="211"/>
    </location>
</feature>
<feature type="transmembrane region" description="Helical" evidence="30">
    <location>
        <begin position="169"/>
        <end position="187"/>
    </location>
</feature>
<dbReference type="GO" id="GO:0046872">
    <property type="term" value="F:metal ion binding"/>
    <property type="evidence" value="ECO:0007669"/>
    <property type="project" value="UniProtKB-KW"/>
</dbReference>
<feature type="transmembrane region" description="Helical" evidence="30">
    <location>
        <begin position="667"/>
        <end position="686"/>
    </location>
</feature>
<proteinExistence type="inferred from homology"/>
<accession>A0A6L2Q7B2</accession>
<dbReference type="EC" id="2.4.1.267" evidence="6"/>
<evidence type="ECO:0000256" key="30">
    <source>
        <dbReference type="SAM" id="Phobius"/>
    </source>
</evidence>
<evidence type="ECO:0000256" key="21">
    <source>
        <dbReference type="ARBA" id="ARBA00023011"/>
    </source>
</evidence>
<dbReference type="GO" id="GO:0016126">
    <property type="term" value="P:sterol biosynthetic process"/>
    <property type="evidence" value="ECO:0007669"/>
    <property type="project" value="UniProtKB-KW"/>
</dbReference>
<dbReference type="OrthoDB" id="1652964at2759"/>
<evidence type="ECO:0000256" key="23">
    <source>
        <dbReference type="ARBA" id="ARBA00023136"/>
    </source>
</evidence>
<evidence type="ECO:0000256" key="15">
    <source>
        <dbReference type="ARBA" id="ARBA00022777"/>
    </source>
</evidence>
<organism evidence="32 33">
    <name type="scientific">Coptotermes formosanus</name>
    <name type="common">Formosan subterranean termite</name>
    <dbReference type="NCBI Taxonomy" id="36987"/>
    <lineage>
        <taxon>Eukaryota</taxon>
        <taxon>Metazoa</taxon>
        <taxon>Ecdysozoa</taxon>
        <taxon>Arthropoda</taxon>
        <taxon>Hexapoda</taxon>
        <taxon>Insecta</taxon>
        <taxon>Pterygota</taxon>
        <taxon>Neoptera</taxon>
        <taxon>Polyneoptera</taxon>
        <taxon>Dictyoptera</taxon>
        <taxon>Blattodea</taxon>
        <taxon>Blattoidea</taxon>
        <taxon>Termitoidae</taxon>
        <taxon>Rhinotermitidae</taxon>
        <taxon>Coptotermes</taxon>
    </lineage>
</organism>
<evidence type="ECO:0000256" key="27">
    <source>
        <dbReference type="ARBA" id="ARBA00032921"/>
    </source>
</evidence>
<name>A0A6L2Q7B2_COPFO</name>
<evidence type="ECO:0000256" key="19">
    <source>
        <dbReference type="ARBA" id="ARBA00022955"/>
    </source>
</evidence>
<keyword evidence="20 30" id="KW-1133">Transmembrane helix</keyword>
<dbReference type="SUPFAM" id="SSF82657">
    <property type="entry name" value="BolA-like"/>
    <property type="match status" value="1"/>
</dbReference>
<evidence type="ECO:0000256" key="22">
    <source>
        <dbReference type="ARBA" id="ARBA00023098"/>
    </source>
</evidence>
<keyword evidence="22" id="KW-0443">Lipid metabolism</keyword>
<keyword evidence="23 30" id="KW-0472">Membrane</keyword>
<keyword evidence="16" id="KW-0256">Endoplasmic reticulum</keyword>
<evidence type="ECO:0000256" key="20">
    <source>
        <dbReference type="ARBA" id="ARBA00022989"/>
    </source>
</evidence>
<evidence type="ECO:0000313" key="32">
    <source>
        <dbReference type="EMBL" id="GFG40813.1"/>
    </source>
</evidence>